<dbReference type="EMBL" id="MU001496">
    <property type="protein sequence ID" value="KAF2447382.1"/>
    <property type="molecule type" value="Genomic_DNA"/>
</dbReference>
<sequence length="177" mass="20279">MISMFTGVPEKSQIQRHVPHPVSHNKTMVRRNHEDTDQHVDGEEEEEKGEEEEEEVEEVDEEWTPPSLHNAPGKFRLGRTYRMVSSAYIRKAFGVTITEADEASIHSYLKPGQKNKQYSLYHLWSYAIHVKGMSQDEADAVVDSEKNRKAASSARYKSYLSGDYAQGGDDFMNYMGF</sequence>
<accession>A0A9P4UFL6</accession>
<proteinExistence type="predicted"/>
<dbReference type="AlphaFoldDB" id="A0A9P4UFL6"/>
<keyword evidence="3" id="KW-1185">Reference proteome</keyword>
<name>A0A9P4UFL6_9PLEO</name>
<reference evidence="2" key="1">
    <citation type="journal article" date="2020" name="Stud. Mycol.">
        <title>101 Dothideomycetes genomes: a test case for predicting lifestyles and emergence of pathogens.</title>
        <authorList>
            <person name="Haridas S."/>
            <person name="Albert R."/>
            <person name="Binder M."/>
            <person name="Bloem J."/>
            <person name="Labutti K."/>
            <person name="Salamov A."/>
            <person name="Andreopoulos B."/>
            <person name="Baker S."/>
            <person name="Barry K."/>
            <person name="Bills G."/>
            <person name="Bluhm B."/>
            <person name="Cannon C."/>
            <person name="Castanera R."/>
            <person name="Culley D."/>
            <person name="Daum C."/>
            <person name="Ezra D."/>
            <person name="Gonzalez J."/>
            <person name="Henrissat B."/>
            <person name="Kuo A."/>
            <person name="Liang C."/>
            <person name="Lipzen A."/>
            <person name="Lutzoni F."/>
            <person name="Magnuson J."/>
            <person name="Mondo S."/>
            <person name="Nolan M."/>
            <person name="Ohm R."/>
            <person name="Pangilinan J."/>
            <person name="Park H.-J."/>
            <person name="Ramirez L."/>
            <person name="Alfaro M."/>
            <person name="Sun H."/>
            <person name="Tritt A."/>
            <person name="Yoshinaga Y."/>
            <person name="Zwiers L.-H."/>
            <person name="Turgeon B."/>
            <person name="Goodwin S."/>
            <person name="Spatafora J."/>
            <person name="Crous P."/>
            <person name="Grigoriev I."/>
        </authorList>
    </citation>
    <scope>NUCLEOTIDE SEQUENCE</scope>
    <source>
        <strain evidence="2">CBS 690.94</strain>
    </source>
</reference>
<protein>
    <submittedName>
        <fullName evidence="2">Uncharacterized protein</fullName>
    </submittedName>
</protein>
<evidence type="ECO:0000313" key="3">
    <source>
        <dbReference type="Proteomes" id="UP000799764"/>
    </source>
</evidence>
<evidence type="ECO:0000313" key="2">
    <source>
        <dbReference type="EMBL" id="KAF2447382.1"/>
    </source>
</evidence>
<evidence type="ECO:0000256" key="1">
    <source>
        <dbReference type="SAM" id="MobiDB-lite"/>
    </source>
</evidence>
<feature type="compositionally biased region" description="Acidic residues" evidence="1">
    <location>
        <begin position="42"/>
        <end position="63"/>
    </location>
</feature>
<dbReference type="Proteomes" id="UP000799764">
    <property type="component" value="Unassembled WGS sequence"/>
</dbReference>
<organism evidence="2 3">
    <name type="scientific">Karstenula rhodostoma CBS 690.94</name>
    <dbReference type="NCBI Taxonomy" id="1392251"/>
    <lineage>
        <taxon>Eukaryota</taxon>
        <taxon>Fungi</taxon>
        <taxon>Dikarya</taxon>
        <taxon>Ascomycota</taxon>
        <taxon>Pezizomycotina</taxon>
        <taxon>Dothideomycetes</taxon>
        <taxon>Pleosporomycetidae</taxon>
        <taxon>Pleosporales</taxon>
        <taxon>Massarineae</taxon>
        <taxon>Didymosphaeriaceae</taxon>
        <taxon>Karstenula</taxon>
    </lineage>
</organism>
<feature type="region of interest" description="Disordered" evidence="1">
    <location>
        <begin position="1"/>
        <end position="71"/>
    </location>
</feature>
<comment type="caution">
    <text evidence="2">The sequence shown here is derived from an EMBL/GenBank/DDBJ whole genome shotgun (WGS) entry which is preliminary data.</text>
</comment>
<feature type="compositionally biased region" description="Basic and acidic residues" evidence="1">
    <location>
        <begin position="31"/>
        <end position="41"/>
    </location>
</feature>
<gene>
    <name evidence="2" type="ORF">P171DRAFT_482129</name>
</gene>